<dbReference type="GO" id="GO:0000155">
    <property type="term" value="F:phosphorelay sensor kinase activity"/>
    <property type="evidence" value="ECO:0007669"/>
    <property type="project" value="InterPro"/>
</dbReference>
<dbReference type="PROSITE" id="PS50894">
    <property type="entry name" value="HPT"/>
    <property type="match status" value="1"/>
</dbReference>
<gene>
    <name evidence="13" type="ORF">AMYX_04170</name>
</gene>
<dbReference type="RefSeq" id="WP_176062459.1">
    <property type="nucleotide sequence ID" value="NZ_BJTG01000001.1"/>
</dbReference>
<dbReference type="SMART" id="SM00073">
    <property type="entry name" value="HPT"/>
    <property type="match status" value="1"/>
</dbReference>
<feature type="domain" description="HPt" evidence="12">
    <location>
        <begin position="4"/>
        <end position="107"/>
    </location>
</feature>
<feature type="domain" description="CheW-like" evidence="11">
    <location>
        <begin position="486"/>
        <end position="619"/>
    </location>
</feature>
<dbReference type="Pfam" id="PF02518">
    <property type="entry name" value="HATPase_c"/>
    <property type="match status" value="1"/>
</dbReference>
<comment type="caution">
    <text evidence="13">The sequence shown here is derived from an EMBL/GenBank/DDBJ whole genome shotgun (WGS) entry which is preliminary data.</text>
</comment>
<evidence type="ECO:0000313" key="14">
    <source>
        <dbReference type="Proteomes" id="UP000503640"/>
    </source>
</evidence>
<dbReference type="SMART" id="SM00387">
    <property type="entry name" value="HATPase_c"/>
    <property type="match status" value="1"/>
</dbReference>
<dbReference type="SUPFAM" id="SSF47226">
    <property type="entry name" value="Histidine-containing phosphotransfer domain, HPT domain"/>
    <property type="match status" value="1"/>
</dbReference>
<dbReference type="SUPFAM" id="SSF50341">
    <property type="entry name" value="CheW-like"/>
    <property type="match status" value="1"/>
</dbReference>
<dbReference type="SUPFAM" id="SSF52172">
    <property type="entry name" value="CheY-like"/>
    <property type="match status" value="1"/>
</dbReference>
<evidence type="ECO:0000256" key="3">
    <source>
        <dbReference type="ARBA" id="ARBA00022553"/>
    </source>
</evidence>
<dbReference type="PANTHER" id="PTHR43395">
    <property type="entry name" value="SENSOR HISTIDINE KINASE CHEA"/>
    <property type="match status" value="1"/>
</dbReference>
<dbReference type="InterPro" id="IPR008207">
    <property type="entry name" value="Sig_transdc_His_kin_Hpt_dom"/>
</dbReference>
<evidence type="ECO:0000313" key="13">
    <source>
        <dbReference type="EMBL" id="GEJ55676.1"/>
    </source>
</evidence>
<comment type="catalytic activity">
    <reaction evidence="1">
        <text>ATP + protein L-histidine = ADP + protein N-phospho-L-histidine.</text>
        <dbReference type="EC" id="2.7.13.3"/>
    </reaction>
</comment>
<evidence type="ECO:0000256" key="2">
    <source>
        <dbReference type="ARBA" id="ARBA00012438"/>
    </source>
</evidence>
<dbReference type="InterPro" id="IPR036061">
    <property type="entry name" value="CheW-like_dom_sf"/>
</dbReference>
<dbReference type="EC" id="2.7.13.3" evidence="2"/>
<dbReference type="Gene3D" id="2.30.30.40">
    <property type="entry name" value="SH3 Domains"/>
    <property type="match status" value="1"/>
</dbReference>
<dbReference type="Pfam" id="PF01627">
    <property type="entry name" value="Hpt"/>
    <property type="match status" value="1"/>
</dbReference>
<evidence type="ECO:0000256" key="7">
    <source>
        <dbReference type="PROSITE-ProRule" id="PRU00169"/>
    </source>
</evidence>
<evidence type="ECO:0000259" key="12">
    <source>
        <dbReference type="PROSITE" id="PS50894"/>
    </source>
</evidence>
<reference evidence="14" key="1">
    <citation type="journal article" date="2020" name="Appl. Environ. Microbiol.">
        <title>Diazotrophic Anaeromyxobacter Isolates from Soils.</title>
        <authorList>
            <person name="Masuda Y."/>
            <person name="Yamanaka H."/>
            <person name="Xu Z.X."/>
            <person name="Shiratori Y."/>
            <person name="Aono T."/>
            <person name="Amachi S."/>
            <person name="Senoo K."/>
            <person name="Itoh H."/>
        </authorList>
    </citation>
    <scope>NUCLEOTIDE SEQUENCE [LARGE SCALE GENOMIC DNA]</scope>
    <source>
        <strain evidence="14">R267</strain>
    </source>
</reference>
<dbReference type="InterPro" id="IPR001789">
    <property type="entry name" value="Sig_transdc_resp-reg_receiver"/>
</dbReference>
<dbReference type="SUPFAM" id="SSF55874">
    <property type="entry name" value="ATPase domain of HSP90 chaperone/DNA topoisomerase II/histidine kinase"/>
    <property type="match status" value="1"/>
</dbReference>
<dbReference type="SMART" id="SM00448">
    <property type="entry name" value="REC"/>
    <property type="match status" value="1"/>
</dbReference>
<evidence type="ECO:0000256" key="1">
    <source>
        <dbReference type="ARBA" id="ARBA00000085"/>
    </source>
</evidence>
<dbReference type="AlphaFoldDB" id="A0A7I9VH09"/>
<dbReference type="Pfam" id="PF00072">
    <property type="entry name" value="Response_reg"/>
    <property type="match status" value="1"/>
</dbReference>
<dbReference type="InterPro" id="IPR004358">
    <property type="entry name" value="Sig_transdc_His_kin-like_C"/>
</dbReference>
<dbReference type="Gene3D" id="3.40.50.2300">
    <property type="match status" value="1"/>
</dbReference>
<feature type="domain" description="Response regulatory" evidence="10">
    <location>
        <begin position="636"/>
        <end position="752"/>
    </location>
</feature>
<protein>
    <recommendedName>
        <fullName evidence="2">histidine kinase</fullName>
        <ecNumber evidence="2">2.7.13.3</ecNumber>
    </recommendedName>
</protein>
<dbReference type="CDD" id="cd00088">
    <property type="entry name" value="HPT"/>
    <property type="match status" value="1"/>
</dbReference>
<dbReference type="PROSITE" id="PS50110">
    <property type="entry name" value="RESPONSE_REGULATORY"/>
    <property type="match status" value="1"/>
</dbReference>
<dbReference type="Pfam" id="PF01584">
    <property type="entry name" value="CheW"/>
    <property type="match status" value="1"/>
</dbReference>
<dbReference type="FunFam" id="3.30.565.10:FF:000016">
    <property type="entry name" value="Chemotaxis protein CheA, putative"/>
    <property type="match status" value="1"/>
</dbReference>
<dbReference type="InterPro" id="IPR003594">
    <property type="entry name" value="HATPase_dom"/>
</dbReference>
<dbReference type="PROSITE" id="PS50109">
    <property type="entry name" value="HIS_KIN"/>
    <property type="match status" value="1"/>
</dbReference>
<sequence>MGSQDDIRQKLLGKFREVTADRLEKIGAGLLALERGDAGEAGAEVARELHTLKGEARMLGFSGLAQVVHAAEDVLRALPSGPSAAAGARVQALLEACDAVPPLLDGPPDGGEAAQGLAARLKAAAAGAPSPTPAPTPTPTATVPPTATATPAVTPTPSSAATANAMAAAAARRARAGEAKSSRRLELRAPTGSIRVDVDRLDEIAALSGDLLVEGARAEGRSRELAALLARWSRLADRFAALTAPGVRDVPALAGRIDDDVHLLRSDTFRFLRRHSDAVSAVHGQMAHLAERVGSARLLPLAGILAGFPRAARDLAREQGKEVECEVKGGEAGVDKAILLSLNDPLVHLVRNAVDHGLEAPADRERAGKPRAGRLVITARIEGDQLALSVEDDGRGLDPERLRAVALARALAPAAQLAAMAPQALHELIFLPGFSTREAAGEISGRGVGLDVVRRKTVELGGSAVVESEPGRFTRFTLRVPQSLALMKVLLLRLGEDVYGVPASDVESVGRLDPAAVTEVAGVRALRLRDRLVPIVALGPLLGLDGGPRQRRPAVVFLTHGADAAALAVDGLAGEREVAVKACGAFLDGARFVSGAAALEDGRVALLLSTPELIAAARRTQAPLPDAPAAGRRRLRVLLVDDSAIAREAEAALLRALGHEVEEAVDGEDGWRRLAAGQHQLLVTDVQMPVLDGIGLTRRVKGSPRLARLPVVVLSSLSAPEDRRRGLDAGADAYLVKGDLDAALLAQTVERLCGAGT</sequence>
<feature type="region of interest" description="Disordered" evidence="8">
    <location>
        <begin position="121"/>
        <end position="158"/>
    </location>
</feature>
<dbReference type="SMART" id="SM01231">
    <property type="entry name" value="H-kinase_dim"/>
    <property type="match status" value="1"/>
</dbReference>
<dbReference type="GO" id="GO:0006935">
    <property type="term" value="P:chemotaxis"/>
    <property type="evidence" value="ECO:0007669"/>
    <property type="project" value="InterPro"/>
</dbReference>
<proteinExistence type="predicted"/>
<feature type="modified residue" description="Phosphohistidine" evidence="6">
    <location>
        <position position="50"/>
    </location>
</feature>
<dbReference type="Gene3D" id="1.20.120.160">
    <property type="entry name" value="HPT domain"/>
    <property type="match status" value="1"/>
</dbReference>
<accession>A0A7I9VH09</accession>
<dbReference type="InterPro" id="IPR036890">
    <property type="entry name" value="HATPase_C_sf"/>
</dbReference>
<evidence type="ECO:0000259" key="11">
    <source>
        <dbReference type="PROSITE" id="PS50851"/>
    </source>
</evidence>
<dbReference type="InterPro" id="IPR002545">
    <property type="entry name" value="CheW-lke_dom"/>
</dbReference>
<dbReference type="Gene3D" id="3.30.565.10">
    <property type="entry name" value="Histidine kinase-like ATPase, C-terminal domain"/>
    <property type="match status" value="1"/>
</dbReference>
<keyword evidence="4" id="KW-0808">Transferase</keyword>
<dbReference type="InterPro" id="IPR004105">
    <property type="entry name" value="CheA-like_dim"/>
</dbReference>
<dbReference type="InterPro" id="IPR011006">
    <property type="entry name" value="CheY-like_superfamily"/>
</dbReference>
<keyword evidence="14" id="KW-1185">Reference proteome</keyword>
<evidence type="ECO:0000259" key="10">
    <source>
        <dbReference type="PROSITE" id="PS50110"/>
    </source>
</evidence>
<evidence type="ECO:0000256" key="4">
    <source>
        <dbReference type="ARBA" id="ARBA00022679"/>
    </source>
</evidence>
<dbReference type="PROSITE" id="PS50851">
    <property type="entry name" value="CHEW"/>
    <property type="match status" value="1"/>
</dbReference>
<feature type="compositionally biased region" description="Low complexity" evidence="8">
    <location>
        <begin position="139"/>
        <end position="158"/>
    </location>
</feature>
<evidence type="ECO:0000256" key="6">
    <source>
        <dbReference type="PROSITE-ProRule" id="PRU00110"/>
    </source>
</evidence>
<dbReference type="InterPro" id="IPR005467">
    <property type="entry name" value="His_kinase_dom"/>
</dbReference>
<evidence type="ECO:0000256" key="5">
    <source>
        <dbReference type="ARBA" id="ARBA00022777"/>
    </source>
</evidence>
<dbReference type="SMART" id="SM00260">
    <property type="entry name" value="CheW"/>
    <property type="match status" value="1"/>
</dbReference>
<feature type="modified residue" description="4-aspartylphosphate" evidence="7">
    <location>
        <position position="685"/>
    </location>
</feature>
<dbReference type="InterPro" id="IPR036641">
    <property type="entry name" value="HPT_dom_sf"/>
</dbReference>
<dbReference type="Proteomes" id="UP000503640">
    <property type="component" value="Unassembled WGS sequence"/>
</dbReference>
<dbReference type="PANTHER" id="PTHR43395:SF1">
    <property type="entry name" value="CHEMOTAXIS PROTEIN CHEA"/>
    <property type="match status" value="1"/>
</dbReference>
<dbReference type="PRINTS" id="PR00344">
    <property type="entry name" value="BCTRLSENSOR"/>
</dbReference>
<organism evidence="13 14">
    <name type="scientific">Anaeromyxobacter diazotrophicus</name>
    <dbReference type="NCBI Taxonomy" id="2590199"/>
    <lineage>
        <taxon>Bacteria</taxon>
        <taxon>Pseudomonadati</taxon>
        <taxon>Myxococcota</taxon>
        <taxon>Myxococcia</taxon>
        <taxon>Myxococcales</taxon>
        <taxon>Cystobacterineae</taxon>
        <taxon>Anaeromyxobacteraceae</taxon>
        <taxon>Anaeromyxobacter</taxon>
    </lineage>
</organism>
<dbReference type="InterPro" id="IPR051315">
    <property type="entry name" value="Bact_Chemotaxis_CheA"/>
</dbReference>
<dbReference type="GO" id="GO:0005737">
    <property type="term" value="C:cytoplasm"/>
    <property type="evidence" value="ECO:0007669"/>
    <property type="project" value="InterPro"/>
</dbReference>
<keyword evidence="5 13" id="KW-0418">Kinase</keyword>
<name>A0A7I9VH09_9BACT</name>
<dbReference type="EMBL" id="BJTG01000001">
    <property type="protein sequence ID" value="GEJ55676.1"/>
    <property type="molecule type" value="Genomic_DNA"/>
</dbReference>
<evidence type="ECO:0000259" key="9">
    <source>
        <dbReference type="PROSITE" id="PS50109"/>
    </source>
</evidence>
<keyword evidence="3 7" id="KW-0597">Phosphoprotein</keyword>
<feature type="domain" description="Histidine kinase" evidence="9">
    <location>
        <begin position="285"/>
        <end position="484"/>
    </location>
</feature>
<evidence type="ECO:0000256" key="8">
    <source>
        <dbReference type="SAM" id="MobiDB-lite"/>
    </source>
</evidence>